<keyword evidence="3" id="KW-1185">Reference proteome</keyword>
<dbReference type="PROSITE" id="PS51186">
    <property type="entry name" value="GNAT"/>
    <property type="match status" value="1"/>
</dbReference>
<accession>A0A2R4MI23</accession>
<sequence>MADDPKLLIETSAPDAFIRAYRKVWLAEELEHRPLLRLSANSMATRHCLTVYAETKPIGFACLTQDDQIILSPLPKKAIPLLAEHLVQRGLHVPGIFAPQHAGLALADALGGLSGVRYRLAKRILHWEMASPVDPLEVEGRLRCATRGDRDALVEMYFAMQAEMNTQRPFDADAMVGTAIASKTLFVWEVRNGEIVCAGKVDLGDAGSKYGEVGNIYSVPAFRGRGIASALVGCLANEILKQKSVVFLSSDAADAPSSKLYKKIGFNVEVEMVNLRQLES</sequence>
<dbReference type="RefSeq" id="WP_117396493.1">
    <property type="nucleotide sequence ID" value="NZ_CP021330.1"/>
</dbReference>
<dbReference type="InterPro" id="IPR000182">
    <property type="entry name" value="GNAT_dom"/>
</dbReference>
<dbReference type="SUPFAM" id="SSF55729">
    <property type="entry name" value="Acyl-CoA N-acyltransferases (Nat)"/>
    <property type="match status" value="1"/>
</dbReference>
<dbReference type="Proteomes" id="UP000258927">
    <property type="component" value="Chromosome"/>
</dbReference>
<dbReference type="AlphaFoldDB" id="A0A2R4MI23"/>
<name>A0A2R4MI23_9HYPH</name>
<reference evidence="2 3" key="1">
    <citation type="submission" date="2017-05" db="EMBL/GenBank/DDBJ databases">
        <title>Genome Analysis of Maritalea myrionectae HL2708#5.</title>
        <authorList>
            <consortium name="Cotde Inc.-PKNU"/>
            <person name="Jang D."/>
            <person name="Oh H.-M."/>
        </authorList>
    </citation>
    <scope>NUCLEOTIDE SEQUENCE [LARGE SCALE GENOMIC DNA]</scope>
    <source>
        <strain evidence="2 3">HL2708#5</strain>
    </source>
</reference>
<evidence type="ECO:0000259" key="1">
    <source>
        <dbReference type="PROSITE" id="PS51186"/>
    </source>
</evidence>
<dbReference type="Pfam" id="PF08445">
    <property type="entry name" value="FR47"/>
    <property type="match status" value="1"/>
</dbReference>
<dbReference type="Gene3D" id="3.40.630.30">
    <property type="match status" value="1"/>
</dbReference>
<dbReference type="GO" id="GO:0016747">
    <property type="term" value="F:acyltransferase activity, transferring groups other than amino-acyl groups"/>
    <property type="evidence" value="ECO:0007669"/>
    <property type="project" value="InterPro"/>
</dbReference>
<dbReference type="EMBL" id="CP021330">
    <property type="protein sequence ID" value="AVX05688.1"/>
    <property type="molecule type" value="Genomic_DNA"/>
</dbReference>
<feature type="domain" description="N-acetyltransferase" evidence="1">
    <location>
        <begin position="140"/>
        <end position="280"/>
    </location>
</feature>
<dbReference type="InterPro" id="IPR013653">
    <property type="entry name" value="GCN5-like_dom"/>
</dbReference>
<protein>
    <recommendedName>
        <fullName evidence="1">N-acetyltransferase domain-containing protein</fullName>
    </recommendedName>
</protein>
<organism evidence="2 3">
    <name type="scientific">Maritalea myrionectae</name>
    <dbReference type="NCBI Taxonomy" id="454601"/>
    <lineage>
        <taxon>Bacteria</taxon>
        <taxon>Pseudomonadati</taxon>
        <taxon>Pseudomonadota</taxon>
        <taxon>Alphaproteobacteria</taxon>
        <taxon>Hyphomicrobiales</taxon>
        <taxon>Devosiaceae</taxon>
        <taxon>Maritalea</taxon>
    </lineage>
</organism>
<proteinExistence type="predicted"/>
<dbReference type="CDD" id="cd04301">
    <property type="entry name" value="NAT_SF"/>
    <property type="match status" value="1"/>
</dbReference>
<dbReference type="InterPro" id="IPR016181">
    <property type="entry name" value="Acyl_CoA_acyltransferase"/>
</dbReference>
<dbReference type="KEGG" id="mmyr:MXMO3_03182"/>
<gene>
    <name evidence="2" type="ORF">MXMO3_03182</name>
</gene>
<evidence type="ECO:0000313" key="2">
    <source>
        <dbReference type="EMBL" id="AVX05688.1"/>
    </source>
</evidence>
<evidence type="ECO:0000313" key="3">
    <source>
        <dbReference type="Proteomes" id="UP000258927"/>
    </source>
</evidence>
<dbReference type="STRING" id="1122213.GCA_000423365_00875"/>